<sequence length="52" mass="4972">PALHAAPVAVAAPVARVAPVARAVGVAPAGLLGVAYSAVPEVAHLTFDGFGV</sequence>
<dbReference type="Proteomes" id="UP000708208">
    <property type="component" value="Unassembled WGS sequence"/>
</dbReference>
<evidence type="ECO:0000313" key="1">
    <source>
        <dbReference type="EMBL" id="CAG7786034.1"/>
    </source>
</evidence>
<organism evidence="1 2">
    <name type="scientific">Allacma fusca</name>
    <dbReference type="NCBI Taxonomy" id="39272"/>
    <lineage>
        <taxon>Eukaryota</taxon>
        <taxon>Metazoa</taxon>
        <taxon>Ecdysozoa</taxon>
        <taxon>Arthropoda</taxon>
        <taxon>Hexapoda</taxon>
        <taxon>Collembola</taxon>
        <taxon>Symphypleona</taxon>
        <taxon>Sminthuridae</taxon>
        <taxon>Allacma</taxon>
    </lineage>
</organism>
<accession>A0A8J2L295</accession>
<feature type="non-terminal residue" evidence="1">
    <location>
        <position position="52"/>
    </location>
</feature>
<evidence type="ECO:0000313" key="2">
    <source>
        <dbReference type="Proteomes" id="UP000708208"/>
    </source>
</evidence>
<protein>
    <submittedName>
        <fullName evidence="1">Uncharacterized protein</fullName>
    </submittedName>
</protein>
<dbReference type="EMBL" id="CAJVCH010309279">
    <property type="protein sequence ID" value="CAG7786034.1"/>
    <property type="molecule type" value="Genomic_DNA"/>
</dbReference>
<comment type="caution">
    <text evidence="1">The sequence shown here is derived from an EMBL/GenBank/DDBJ whole genome shotgun (WGS) entry which is preliminary data.</text>
</comment>
<reference evidence="1" key="1">
    <citation type="submission" date="2021-06" db="EMBL/GenBank/DDBJ databases">
        <authorList>
            <person name="Hodson N. C."/>
            <person name="Mongue J. A."/>
            <person name="Jaron S. K."/>
        </authorList>
    </citation>
    <scope>NUCLEOTIDE SEQUENCE</scope>
</reference>
<dbReference type="AlphaFoldDB" id="A0A8J2L295"/>
<proteinExistence type="predicted"/>
<keyword evidence="2" id="KW-1185">Reference proteome</keyword>
<gene>
    <name evidence="1" type="ORF">AFUS01_LOCUS24619</name>
</gene>
<feature type="non-terminal residue" evidence="1">
    <location>
        <position position="1"/>
    </location>
</feature>
<name>A0A8J2L295_9HEXA</name>